<sequence>MAGGAANGEVSTEGAAPRDASEGSAGAEEAPEAERPASPDARVAASASATQRLYERAKRIIPGGVQLLSKRPEQMAPGLWPAYYREARGCEVWDLDGRHYYDLSTNGIGACLLGFRDEDVTRAAIGAIERGSMSTLNPPEEVELAERLCAIHPWAQQVRFTRSGGESCAAAIRIARATTGRSVVAVCGYHGWHDWYLSANLGETEALSGHLLPGLDPAGVPKELTGTVPTFPYNDREAFRSILDRYGPRLACVIMEPCRYRDPEPGFLEYVRDEAHRAGALLVFDEITIGWRLTYGGAHLRLGVAPDIAVFAKALGNGHPIGAVIGTEQAMQGAHVSFISSTYWTERVGPAAALATLAKMEATGAAAHAGAIGERIMASWSRNAARHGLPVETGDGYACLAHFRFVHDQAEQLRTLYTQLMLERGFLAGTAVYPTLAHTENIVNMYDEEVDCVFGIIADALREDKVEQSLRGPTAHSGFRRLL</sequence>
<accession>A0A329ME38</accession>
<gene>
    <name evidence="5" type="ORF">DQG23_30320</name>
</gene>
<dbReference type="InterPro" id="IPR015422">
    <property type="entry name" value="PyrdxlP-dep_Trfase_small"/>
</dbReference>
<evidence type="ECO:0000256" key="2">
    <source>
        <dbReference type="ARBA" id="ARBA00022898"/>
    </source>
</evidence>
<evidence type="ECO:0000256" key="3">
    <source>
        <dbReference type="RuleBase" id="RU003560"/>
    </source>
</evidence>
<dbReference type="PANTHER" id="PTHR43713:SF3">
    <property type="entry name" value="GLUTAMATE-1-SEMIALDEHYDE 2,1-AMINOMUTASE 1, CHLOROPLASTIC-RELATED"/>
    <property type="match status" value="1"/>
</dbReference>
<proteinExistence type="inferred from homology"/>
<dbReference type="InterPro" id="IPR015424">
    <property type="entry name" value="PyrdxlP-dep_Trfase"/>
</dbReference>
<dbReference type="PANTHER" id="PTHR43713">
    <property type="entry name" value="GLUTAMATE-1-SEMIALDEHYDE 2,1-AMINOMUTASE"/>
    <property type="match status" value="1"/>
</dbReference>
<dbReference type="GO" id="GO:0008483">
    <property type="term" value="F:transaminase activity"/>
    <property type="evidence" value="ECO:0007669"/>
    <property type="project" value="UniProtKB-KW"/>
</dbReference>
<keyword evidence="5" id="KW-0032">Aminotransferase</keyword>
<dbReference type="OrthoDB" id="9771932at2"/>
<organism evidence="5 6">
    <name type="scientific">Paenibacillus contaminans</name>
    <dbReference type="NCBI Taxonomy" id="450362"/>
    <lineage>
        <taxon>Bacteria</taxon>
        <taxon>Bacillati</taxon>
        <taxon>Bacillota</taxon>
        <taxon>Bacilli</taxon>
        <taxon>Bacillales</taxon>
        <taxon>Paenibacillaceae</taxon>
        <taxon>Paenibacillus</taxon>
    </lineage>
</organism>
<keyword evidence="6" id="KW-1185">Reference proteome</keyword>
<feature type="region of interest" description="Disordered" evidence="4">
    <location>
        <begin position="1"/>
        <end position="46"/>
    </location>
</feature>
<dbReference type="GO" id="GO:0030170">
    <property type="term" value="F:pyridoxal phosphate binding"/>
    <property type="evidence" value="ECO:0007669"/>
    <property type="project" value="InterPro"/>
</dbReference>
<reference evidence="5 6" key="1">
    <citation type="journal article" date="2009" name="Int. J. Syst. Evol. Microbiol.">
        <title>Paenibacillus contaminans sp. nov., isolated from a contaminated laboratory plate.</title>
        <authorList>
            <person name="Chou J.H."/>
            <person name="Lee J.H."/>
            <person name="Lin M.C."/>
            <person name="Chang P.S."/>
            <person name="Arun A.B."/>
            <person name="Young C.C."/>
            <person name="Chen W.M."/>
        </authorList>
    </citation>
    <scope>NUCLEOTIDE SEQUENCE [LARGE SCALE GENOMIC DNA]</scope>
    <source>
        <strain evidence="5 6">CKOBP-6</strain>
    </source>
</reference>
<name>A0A329ME38_9BACL</name>
<evidence type="ECO:0000256" key="1">
    <source>
        <dbReference type="ARBA" id="ARBA00001933"/>
    </source>
</evidence>
<evidence type="ECO:0000256" key="4">
    <source>
        <dbReference type="SAM" id="MobiDB-lite"/>
    </source>
</evidence>
<comment type="cofactor">
    <cofactor evidence="1">
        <name>pyridoxal 5'-phosphate</name>
        <dbReference type="ChEBI" id="CHEBI:597326"/>
    </cofactor>
</comment>
<dbReference type="InterPro" id="IPR015421">
    <property type="entry name" value="PyrdxlP-dep_Trfase_major"/>
</dbReference>
<dbReference type="Pfam" id="PF00202">
    <property type="entry name" value="Aminotran_3"/>
    <property type="match status" value="1"/>
</dbReference>
<dbReference type="EMBL" id="QMFB01000024">
    <property type="protein sequence ID" value="RAV15367.1"/>
    <property type="molecule type" value="Genomic_DNA"/>
</dbReference>
<protein>
    <submittedName>
        <fullName evidence="5">Aminotransferase class III</fullName>
    </submittedName>
</protein>
<evidence type="ECO:0000313" key="6">
    <source>
        <dbReference type="Proteomes" id="UP000250369"/>
    </source>
</evidence>
<keyword evidence="5" id="KW-0808">Transferase</keyword>
<dbReference type="Gene3D" id="3.40.640.10">
    <property type="entry name" value="Type I PLP-dependent aspartate aminotransferase-like (Major domain)"/>
    <property type="match status" value="1"/>
</dbReference>
<dbReference type="Proteomes" id="UP000250369">
    <property type="component" value="Unassembled WGS sequence"/>
</dbReference>
<dbReference type="AlphaFoldDB" id="A0A329ME38"/>
<keyword evidence="2 3" id="KW-0663">Pyridoxal phosphate</keyword>
<dbReference type="SUPFAM" id="SSF53383">
    <property type="entry name" value="PLP-dependent transferases"/>
    <property type="match status" value="1"/>
</dbReference>
<dbReference type="Gene3D" id="3.90.1150.10">
    <property type="entry name" value="Aspartate Aminotransferase, domain 1"/>
    <property type="match status" value="1"/>
</dbReference>
<dbReference type="InterPro" id="IPR005814">
    <property type="entry name" value="Aminotrans_3"/>
</dbReference>
<comment type="caution">
    <text evidence="5">The sequence shown here is derived from an EMBL/GenBank/DDBJ whole genome shotgun (WGS) entry which is preliminary data.</text>
</comment>
<comment type="similarity">
    <text evidence="3">Belongs to the class-III pyridoxal-phosphate-dependent aminotransferase family.</text>
</comment>
<evidence type="ECO:0000313" key="5">
    <source>
        <dbReference type="EMBL" id="RAV15367.1"/>
    </source>
</evidence>